<feature type="transmembrane region" description="Helical" evidence="1">
    <location>
        <begin position="40"/>
        <end position="63"/>
    </location>
</feature>
<feature type="transmembrane region" description="Helical" evidence="1">
    <location>
        <begin position="84"/>
        <end position="105"/>
    </location>
</feature>
<feature type="chain" id="PRO_5002535458" description="Conjugal transfer protein TrbC" evidence="2">
    <location>
        <begin position="31"/>
        <end position="117"/>
    </location>
</feature>
<keyword evidence="2" id="KW-0732">Signal</keyword>
<dbReference type="Pfam" id="PF18895">
    <property type="entry name" value="T4SS_pilin"/>
    <property type="match status" value="1"/>
</dbReference>
<keyword evidence="1" id="KW-0472">Membrane</keyword>
<dbReference type="Proteomes" id="UP000034544">
    <property type="component" value="Unassembled WGS sequence"/>
</dbReference>
<keyword evidence="1" id="KW-1133">Transmembrane helix</keyword>
<dbReference type="AlphaFoldDB" id="A0A0G0Y916"/>
<evidence type="ECO:0000256" key="2">
    <source>
        <dbReference type="SAM" id="SignalP"/>
    </source>
</evidence>
<feature type="signal peptide" evidence="2">
    <location>
        <begin position="1"/>
        <end position="30"/>
    </location>
</feature>
<gene>
    <name evidence="3" type="ORF">UU59_C0037G0006</name>
</gene>
<name>A0A0G0Y916_UNCKA</name>
<dbReference type="InterPro" id="IPR043993">
    <property type="entry name" value="T4SS_pilin"/>
</dbReference>
<reference evidence="3 4" key="1">
    <citation type="journal article" date="2015" name="Nature">
        <title>rRNA introns, odd ribosomes, and small enigmatic genomes across a large radiation of phyla.</title>
        <authorList>
            <person name="Brown C.T."/>
            <person name="Hug L.A."/>
            <person name="Thomas B.C."/>
            <person name="Sharon I."/>
            <person name="Castelle C.J."/>
            <person name="Singh A."/>
            <person name="Wilkins M.J."/>
            <person name="Williams K.H."/>
            <person name="Banfield J.F."/>
        </authorList>
    </citation>
    <scope>NUCLEOTIDE SEQUENCE [LARGE SCALE GENOMIC DNA]</scope>
</reference>
<evidence type="ECO:0000313" key="4">
    <source>
        <dbReference type="Proteomes" id="UP000034544"/>
    </source>
</evidence>
<evidence type="ECO:0000256" key="1">
    <source>
        <dbReference type="SAM" id="Phobius"/>
    </source>
</evidence>
<accession>A0A0G0Y916</accession>
<organism evidence="3 4">
    <name type="scientific">candidate division WWE3 bacterium GW2011_GWE1_41_27</name>
    <dbReference type="NCBI Taxonomy" id="1619131"/>
    <lineage>
        <taxon>Bacteria</taxon>
        <taxon>Katanobacteria</taxon>
    </lineage>
</organism>
<proteinExistence type="predicted"/>
<comment type="caution">
    <text evidence="3">The sequence shown here is derived from an EMBL/GenBank/DDBJ whole genome shotgun (WGS) entry which is preliminary data.</text>
</comment>
<protein>
    <recommendedName>
        <fullName evidence="5">Conjugal transfer protein TrbC</fullName>
    </recommendedName>
</protein>
<sequence>MEAGMNKKQIALITLTSVVTFLTLATPAFAASGDVAKIETFIKSVIQILVTLAGLIAAGFFVWGGVGYITSSGNPESLDRSKKTIFYSAIGLVIVLGAFLLTNIISDLASGAFGATQ</sequence>
<dbReference type="EMBL" id="LCBF01000037">
    <property type="protein sequence ID" value="KKS06021.1"/>
    <property type="molecule type" value="Genomic_DNA"/>
</dbReference>
<keyword evidence="1" id="KW-0812">Transmembrane</keyword>
<evidence type="ECO:0008006" key="5">
    <source>
        <dbReference type="Google" id="ProtNLM"/>
    </source>
</evidence>
<evidence type="ECO:0000313" key="3">
    <source>
        <dbReference type="EMBL" id="KKS06021.1"/>
    </source>
</evidence>